<evidence type="ECO:0000313" key="1">
    <source>
        <dbReference type="EMBL" id="KAK8497882.1"/>
    </source>
</evidence>
<proteinExistence type="predicted"/>
<protein>
    <submittedName>
        <fullName evidence="1">Uncharacterized protein</fullName>
    </submittedName>
</protein>
<dbReference type="EMBL" id="JBBPBM010000289">
    <property type="protein sequence ID" value="KAK8497882.1"/>
    <property type="molecule type" value="Genomic_DNA"/>
</dbReference>
<sequence length="113" mass="12249">MDSEMKLEVKVAVDVQVCSRALIFSRIAEFVQLGMACIELPLRMHLGGNLVGNPLKYEGGTVINWGIDPGVVSHGDLCKMVEEAGTIEPLVVLLCFAVEAKGECGFNRTRQVS</sequence>
<accession>A0ABR2AV95</accession>
<comment type="caution">
    <text evidence="1">The sequence shown here is derived from an EMBL/GenBank/DDBJ whole genome shotgun (WGS) entry which is preliminary data.</text>
</comment>
<keyword evidence="2" id="KW-1185">Reference proteome</keyword>
<reference evidence="1 2" key="1">
    <citation type="journal article" date="2024" name="G3 (Bethesda)">
        <title>Genome assembly of Hibiscus sabdariffa L. provides insights into metabolisms of medicinal natural products.</title>
        <authorList>
            <person name="Kim T."/>
        </authorList>
    </citation>
    <scope>NUCLEOTIDE SEQUENCE [LARGE SCALE GENOMIC DNA]</scope>
    <source>
        <strain evidence="1">TK-2024</strain>
        <tissue evidence="1">Old leaves</tissue>
    </source>
</reference>
<evidence type="ECO:0000313" key="2">
    <source>
        <dbReference type="Proteomes" id="UP001472677"/>
    </source>
</evidence>
<dbReference type="Proteomes" id="UP001472677">
    <property type="component" value="Unassembled WGS sequence"/>
</dbReference>
<organism evidence="1 2">
    <name type="scientific">Hibiscus sabdariffa</name>
    <name type="common">roselle</name>
    <dbReference type="NCBI Taxonomy" id="183260"/>
    <lineage>
        <taxon>Eukaryota</taxon>
        <taxon>Viridiplantae</taxon>
        <taxon>Streptophyta</taxon>
        <taxon>Embryophyta</taxon>
        <taxon>Tracheophyta</taxon>
        <taxon>Spermatophyta</taxon>
        <taxon>Magnoliopsida</taxon>
        <taxon>eudicotyledons</taxon>
        <taxon>Gunneridae</taxon>
        <taxon>Pentapetalae</taxon>
        <taxon>rosids</taxon>
        <taxon>malvids</taxon>
        <taxon>Malvales</taxon>
        <taxon>Malvaceae</taxon>
        <taxon>Malvoideae</taxon>
        <taxon>Hibiscus</taxon>
    </lineage>
</organism>
<name>A0ABR2AV95_9ROSI</name>
<gene>
    <name evidence="1" type="ORF">V6N12_055731</name>
</gene>